<sequence>MSSDYNKKYKRPKQNTLATTKPGTSKPRTSKHEVAKKHAEPLCPLLAKDSEWVDILQSSLTDTIRSTTNVSDEEEVLQLVECEDGPQMKPLAIMFPGLLDKDPQTLQGMLTKAMSTTEVTRHLVDLGQKANFTFMKKADRLIPPDKQWMESLTENSNSYCSVDSGLLSNCK</sequence>
<name>A0A9P0FVA6_CHRIL</name>
<organism evidence="2 3">
    <name type="scientific">Chrysodeixis includens</name>
    <name type="common">Soybean looper</name>
    <name type="synonym">Pseudoplusia includens</name>
    <dbReference type="NCBI Taxonomy" id="689277"/>
    <lineage>
        <taxon>Eukaryota</taxon>
        <taxon>Metazoa</taxon>
        <taxon>Ecdysozoa</taxon>
        <taxon>Arthropoda</taxon>
        <taxon>Hexapoda</taxon>
        <taxon>Insecta</taxon>
        <taxon>Pterygota</taxon>
        <taxon>Neoptera</taxon>
        <taxon>Endopterygota</taxon>
        <taxon>Lepidoptera</taxon>
        <taxon>Glossata</taxon>
        <taxon>Ditrysia</taxon>
        <taxon>Noctuoidea</taxon>
        <taxon>Noctuidae</taxon>
        <taxon>Plusiinae</taxon>
        <taxon>Chrysodeixis</taxon>
    </lineage>
</organism>
<keyword evidence="3" id="KW-1185">Reference proteome</keyword>
<dbReference type="EMBL" id="LR824007">
    <property type="protein sequence ID" value="CAH0603252.1"/>
    <property type="molecule type" value="Genomic_DNA"/>
</dbReference>
<protein>
    <submittedName>
        <fullName evidence="2">Uncharacterized protein</fullName>
    </submittedName>
</protein>
<accession>A0A9P0FVA6</accession>
<feature type="region of interest" description="Disordered" evidence="1">
    <location>
        <begin position="1"/>
        <end position="40"/>
    </location>
</feature>
<evidence type="ECO:0000313" key="2">
    <source>
        <dbReference type="EMBL" id="CAH0603252.1"/>
    </source>
</evidence>
<feature type="compositionally biased region" description="Polar residues" evidence="1">
    <location>
        <begin position="14"/>
        <end position="27"/>
    </location>
</feature>
<proteinExistence type="predicted"/>
<evidence type="ECO:0000313" key="3">
    <source>
        <dbReference type="Proteomes" id="UP001154114"/>
    </source>
</evidence>
<reference evidence="2" key="1">
    <citation type="submission" date="2021-12" db="EMBL/GenBank/DDBJ databases">
        <authorList>
            <person name="King R."/>
        </authorList>
    </citation>
    <scope>NUCLEOTIDE SEQUENCE</scope>
</reference>
<feature type="compositionally biased region" description="Basic and acidic residues" evidence="1">
    <location>
        <begin position="30"/>
        <end position="40"/>
    </location>
</feature>
<dbReference type="Proteomes" id="UP001154114">
    <property type="component" value="Chromosome 4"/>
</dbReference>
<evidence type="ECO:0000256" key="1">
    <source>
        <dbReference type="SAM" id="MobiDB-lite"/>
    </source>
</evidence>
<dbReference type="AlphaFoldDB" id="A0A9P0FVA6"/>
<gene>
    <name evidence="2" type="ORF">CINC_LOCUS10552</name>
</gene>
<dbReference type="OrthoDB" id="7443701at2759"/>